<evidence type="ECO:0000256" key="5">
    <source>
        <dbReference type="ARBA" id="ARBA00022989"/>
    </source>
</evidence>
<organism evidence="8 9">
    <name type="scientific">Nocardia puris</name>
    <dbReference type="NCBI Taxonomy" id="208602"/>
    <lineage>
        <taxon>Bacteria</taxon>
        <taxon>Bacillati</taxon>
        <taxon>Actinomycetota</taxon>
        <taxon>Actinomycetes</taxon>
        <taxon>Mycobacteriales</taxon>
        <taxon>Nocardiaceae</taxon>
        <taxon>Nocardia</taxon>
    </lineage>
</organism>
<dbReference type="Proteomes" id="UP000252586">
    <property type="component" value="Unassembled WGS sequence"/>
</dbReference>
<proteinExistence type="inferred from homology"/>
<dbReference type="PANTHER" id="PTHR30589">
    <property type="entry name" value="PROLIPOPROTEIN DIACYLGLYCERYL TRANSFERASE"/>
    <property type="match status" value="1"/>
</dbReference>
<dbReference type="PANTHER" id="PTHR30589:SF0">
    <property type="entry name" value="PHOSPHATIDYLGLYCEROL--PROLIPOPROTEIN DIACYLGLYCERYL TRANSFERASE"/>
    <property type="match status" value="1"/>
</dbReference>
<evidence type="ECO:0000313" key="9">
    <source>
        <dbReference type="Proteomes" id="UP000252586"/>
    </source>
</evidence>
<dbReference type="EMBL" id="QNRE01000009">
    <property type="protein sequence ID" value="RBO88433.1"/>
    <property type="molecule type" value="Genomic_DNA"/>
</dbReference>
<keyword evidence="5 7" id="KW-1133">Transmembrane helix</keyword>
<accession>A0A366DEG2</accession>
<dbReference type="STRING" id="1210090.GCA_001613185_04913"/>
<dbReference type="GO" id="GO:0042158">
    <property type="term" value="P:lipoprotein biosynthetic process"/>
    <property type="evidence" value="ECO:0007669"/>
    <property type="project" value="InterPro"/>
</dbReference>
<feature type="transmembrane region" description="Helical" evidence="7">
    <location>
        <begin position="30"/>
        <end position="52"/>
    </location>
</feature>
<name>A0A366DEG2_9NOCA</name>
<evidence type="ECO:0000256" key="1">
    <source>
        <dbReference type="ARBA" id="ARBA00007150"/>
    </source>
</evidence>
<dbReference type="InterPro" id="IPR001640">
    <property type="entry name" value="Lgt"/>
</dbReference>
<evidence type="ECO:0000256" key="7">
    <source>
        <dbReference type="SAM" id="Phobius"/>
    </source>
</evidence>
<feature type="transmembrane region" description="Helical" evidence="7">
    <location>
        <begin position="242"/>
        <end position="267"/>
    </location>
</feature>
<sequence>MLDTSAQPENRLETVIRRAHEITGTRYHPYFALNDIGAAVCALLAFGMGALWLDDHRWRLPILAVAVFYFPVYPILLWAKERYWGLAARSYLTDMVVVLTPIFLALVVATGVPWRVAVTFLGLCFPLAACFARTGCLLSGCCYGRPAPGRRGPLIVRYRRETQRPADQWWRKVSVGESATTPVHAVQVWDILTNLALLLAISAWVVVRAEPTPEALPAYLSGYATVRFVLERYRGHRHTTRLGYLSHAQVVCLAVVAASAGLLWSFAHV</sequence>
<feature type="transmembrane region" description="Helical" evidence="7">
    <location>
        <begin position="91"/>
        <end position="114"/>
    </location>
</feature>
<keyword evidence="3 8" id="KW-0808">Transferase</keyword>
<dbReference type="Pfam" id="PF01790">
    <property type="entry name" value="LGT"/>
    <property type="match status" value="1"/>
</dbReference>
<keyword evidence="8" id="KW-0449">Lipoprotein</keyword>
<keyword evidence="6 7" id="KW-0472">Membrane</keyword>
<gene>
    <name evidence="8" type="ORF">DFR74_109201</name>
</gene>
<dbReference type="GO" id="GO:0008961">
    <property type="term" value="F:phosphatidylglycerol-prolipoprotein diacylglyceryl transferase activity"/>
    <property type="evidence" value="ECO:0007669"/>
    <property type="project" value="InterPro"/>
</dbReference>
<evidence type="ECO:0000256" key="6">
    <source>
        <dbReference type="ARBA" id="ARBA00023136"/>
    </source>
</evidence>
<comment type="similarity">
    <text evidence="1">Belongs to the Lgt family.</text>
</comment>
<dbReference type="GO" id="GO:0005886">
    <property type="term" value="C:plasma membrane"/>
    <property type="evidence" value="ECO:0007669"/>
    <property type="project" value="InterPro"/>
</dbReference>
<keyword evidence="4 7" id="KW-0812">Transmembrane</keyword>
<feature type="transmembrane region" description="Helical" evidence="7">
    <location>
        <begin position="58"/>
        <end position="79"/>
    </location>
</feature>
<evidence type="ECO:0000256" key="3">
    <source>
        <dbReference type="ARBA" id="ARBA00022679"/>
    </source>
</evidence>
<protein>
    <submittedName>
        <fullName evidence="8">Prolipoprotein diacylglyceryl transferase</fullName>
    </submittedName>
</protein>
<reference evidence="8 9" key="1">
    <citation type="submission" date="2018-06" db="EMBL/GenBank/DDBJ databases">
        <title>Genomic Encyclopedia of Type Strains, Phase IV (KMG-IV): sequencing the most valuable type-strain genomes for metagenomic binning, comparative biology and taxonomic classification.</title>
        <authorList>
            <person name="Goeker M."/>
        </authorList>
    </citation>
    <scope>NUCLEOTIDE SEQUENCE [LARGE SCALE GENOMIC DNA]</scope>
    <source>
        <strain evidence="8 9">DSM 44599</strain>
    </source>
</reference>
<evidence type="ECO:0000313" key="8">
    <source>
        <dbReference type="EMBL" id="RBO88433.1"/>
    </source>
</evidence>
<dbReference type="AlphaFoldDB" id="A0A366DEG2"/>
<evidence type="ECO:0000256" key="2">
    <source>
        <dbReference type="ARBA" id="ARBA00022475"/>
    </source>
</evidence>
<dbReference type="RefSeq" id="WP_195125794.1">
    <property type="nucleotide sequence ID" value="NZ_JADLPW010000008.1"/>
</dbReference>
<keyword evidence="9" id="KW-1185">Reference proteome</keyword>
<evidence type="ECO:0000256" key="4">
    <source>
        <dbReference type="ARBA" id="ARBA00022692"/>
    </source>
</evidence>
<comment type="caution">
    <text evidence="8">The sequence shown here is derived from an EMBL/GenBank/DDBJ whole genome shotgun (WGS) entry which is preliminary data.</text>
</comment>
<keyword evidence="2" id="KW-1003">Cell membrane</keyword>